<organism evidence="3 4">
    <name type="scientific">Araneus ventricosus</name>
    <name type="common">Orbweaver spider</name>
    <name type="synonym">Epeira ventricosa</name>
    <dbReference type="NCBI Taxonomy" id="182803"/>
    <lineage>
        <taxon>Eukaryota</taxon>
        <taxon>Metazoa</taxon>
        <taxon>Ecdysozoa</taxon>
        <taxon>Arthropoda</taxon>
        <taxon>Chelicerata</taxon>
        <taxon>Arachnida</taxon>
        <taxon>Araneae</taxon>
        <taxon>Araneomorphae</taxon>
        <taxon>Entelegynae</taxon>
        <taxon>Araneoidea</taxon>
        <taxon>Araneidae</taxon>
        <taxon>Araneus</taxon>
    </lineage>
</organism>
<reference evidence="3 4" key="1">
    <citation type="journal article" date="2019" name="Sci. Rep.">
        <title>Orb-weaving spider Araneus ventricosus genome elucidates the spidroin gene catalogue.</title>
        <authorList>
            <person name="Kono N."/>
            <person name="Nakamura H."/>
            <person name="Ohtoshi R."/>
            <person name="Moran D.A.P."/>
            <person name="Shinohara A."/>
            <person name="Yoshida Y."/>
            <person name="Fujiwara M."/>
            <person name="Mori M."/>
            <person name="Tomita M."/>
            <person name="Arakawa K."/>
        </authorList>
    </citation>
    <scope>NUCLEOTIDE SEQUENCE [LARGE SCALE GENOMIC DNA]</scope>
</reference>
<feature type="chain" id="PRO_5021493263" description="Secreted protein" evidence="2">
    <location>
        <begin position="25"/>
        <end position="115"/>
    </location>
</feature>
<feature type="signal peptide" evidence="2">
    <location>
        <begin position="1"/>
        <end position="24"/>
    </location>
</feature>
<proteinExistence type="predicted"/>
<feature type="compositionally biased region" description="Basic and acidic residues" evidence="1">
    <location>
        <begin position="85"/>
        <end position="94"/>
    </location>
</feature>
<evidence type="ECO:0000313" key="4">
    <source>
        <dbReference type="Proteomes" id="UP000499080"/>
    </source>
</evidence>
<dbReference type="AlphaFoldDB" id="A0A4Y2G098"/>
<sequence length="115" mass="12607">MAEKAVFALRFCLLARSSLFGVQGSPQTRVGLRGARTSLPQQIVMCEFSYKSDGSSLGATSRSGIVNSFFANVFLIRFQDDFRNGRSASDEVGRRIPGSNPIPIEDRHGNRPVAR</sequence>
<evidence type="ECO:0008006" key="5">
    <source>
        <dbReference type="Google" id="ProtNLM"/>
    </source>
</evidence>
<feature type="region of interest" description="Disordered" evidence="1">
    <location>
        <begin position="85"/>
        <end position="115"/>
    </location>
</feature>
<evidence type="ECO:0000256" key="2">
    <source>
        <dbReference type="SAM" id="SignalP"/>
    </source>
</evidence>
<evidence type="ECO:0000313" key="3">
    <source>
        <dbReference type="EMBL" id="GBM46059.1"/>
    </source>
</evidence>
<keyword evidence="4" id="KW-1185">Reference proteome</keyword>
<comment type="caution">
    <text evidence="3">The sequence shown here is derived from an EMBL/GenBank/DDBJ whole genome shotgun (WGS) entry which is preliminary data.</text>
</comment>
<dbReference type="Proteomes" id="UP000499080">
    <property type="component" value="Unassembled WGS sequence"/>
</dbReference>
<gene>
    <name evidence="3" type="ORF">AVEN_109646_1</name>
</gene>
<dbReference type="EMBL" id="BGPR01001122">
    <property type="protein sequence ID" value="GBM46059.1"/>
    <property type="molecule type" value="Genomic_DNA"/>
</dbReference>
<keyword evidence="2" id="KW-0732">Signal</keyword>
<evidence type="ECO:0000256" key="1">
    <source>
        <dbReference type="SAM" id="MobiDB-lite"/>
    </source>
</evidence>
<protein>
    <recommendedName>
        <fullName evidence="5">Secreted protein</fullName>
    </recommendedName>
</protein>
<accession>A0A4Y2G098</accession>
<name>A0A4Y2G098_ARAVE</name>